<dbReference type="InterPro" id="IPR043138">
    <property type="entry name" value="GGT_lsub"/>
</dbReference>
<dbReference type="PRINTS" id="PR01210">
    <property type="entry name" value="GGTRANSPTASE"/>
</dbReference>
<feature type="transmembrane region" description="Helical" evidence="4">
    <location>
        <begin position="49"/>
        <end position="67"/>
    </location>
</feature>
<feature type="binding site" evidence="2">
    <location>
        <position position="205"/>
    </location>
    <ligand>
        <name>L-glutamate</name>
        <dbReference type="ChEBI" id="CHEBI:29985"/>
    </ligand>
</feature>
<keyword evidence="5" id="KW-0378">Hydrolase</keyword>
<keyword evidence="4" id="KW-1133">Transmembrane helix</keyword>
<dbReference type="OrthoDB" id="2015213at2759"/>
<accession>A0A9N8DYZ8</accession>
<evidence type="ECO:0000256" key="3">
    <source>
        <dbReference type="SAM" id="MobiDB-lite"/>
    </source>
</evidence>
<proteinExistence type="predicted"/>
<dbReference type="Gene3D" id="1.10.246.130">
    <property type="match status" value="1"/>
</dbReference>
<keyword evidence="6" id="KW-1185">Reference proteome</keyword>
<name>A0A9N8DYZ8_9STRA</name>
<feature type="region of interest" description="Disordered" evidence="3">
    <location>
        <begin position="492"/>
        <end position="523"/>
    </location>
</feature>
<dbReference type="FunFam" id="3.60.20.40:FF:000001">
    <property type="entry name" value="Gamma-glutamyltranspeptidase 1"/>
    <property type="match status" value="1"/>
</dbReference>
<dbReference type="PANTHER" id="PTHR11686">
    <property type="entry name" value="GAMMA GLUTAMYL TRANSPEPTIDASE"/>
    <property type="match status" value="1"/>
</dbReference>
<feature type="binding site" evidence="2">
    <location>
        <begin position="555"/>
        <end position="557"/>
    </location>
    <ligand>
        <name>L-glutamate</name>
        <dbReference type="ChEBI" id="CHEBI:29985"/>
    </ligand>
</feature>
<feature type="binding site" evidence="2">
    <location>
        <position position="636"/>
    </location>
    <ligand>
        <name>L-glutamate</name>
        <dbReference type="ChEBI" id="CHEBI:29985"/>
    </ligand>
</feature>
<dbReference type="AlphaFoldDB" id="A0A9N8DYZ8"/>
<dbReference type="GO" id="GO:0006751">
    <property type="term" value="P:glutathione catabolic process"/>
    <property type="evidence" value="ECO:0007669"/>
    <property type="project" value="InterPro"/>
</dbReference>
<feature type="compositionally biased region" description="Basic and acidic residues" evidence="3">
    <location>
        <begin position="492"/>
        <end position="512"/>
    </location>
</feature>
<evidence type="ECO:0000256" key="4">
    <source>
        <dbReference type="SAM" id="Phobius"/>
    </source>
</evidence>
<protein>
    <submittedName>
        <fullName evidence="5">Glutathione hydrolase 1 proenzyme</fullName>
    </submittedName>
</protein>
<dbReference type="InterPro" id="IPR000101">
    <property type="entry name" value="GGT_peptidase"/>
</dbReference>
<evidence type="ECO:0000256" key="1">
    <source>
        <dbReference type="PIRSR" id="PIRSR600101-1"/>
    </source>
</evidence>
<dbReference type="Proteomes" id="UP001153069">
    <property type="component" value="Unassembled WGS sequence"/>
</dbReference>
<evidence type="ECO:0000313" key="5">
    <source>
        <dbReference type="EMBL" id="CAB9511446.1"/>
    </source>
</evidence>
<keyword evidence="4" id="KW-0812">Transmembrane</keyword>
<dbReference type="InterPro" id="IPR043137">
    <property type="entry name" value="GGT_ssub_C"/>
</dbReference>
<dbReference type="GO" id="GO:0036374">
    <property type="term" value="F:glutathione hydrolase activity"/>
    <property type="evidence" value="ECO:0007669"/>
    <property type="project" value="InterPro"/>
</dbReference>
<feature type="active site" description="Nucleophile" evidence="1">
    <location>
        <position position="537"/>
    </location>
</feature>
<feature type="binding site" evidence="2">
    <location>
        <begin position="607"/>
        <end position="608"/>
    </location>
    <ligand>
        <name>L-glutamate</name>
        <dbReference type="ChEBI" id="CHEBI:29985"/>
    </ligand>
</feature>
<dbReference type="InterPro" id="IPR029055">
    <property type="entry name" value="Ntn_hydrolases_N"/>
</dbReference>
<dbReference type="Gene3D" id="3.60.20.40">
    <property type="match status" value="1"/>
</dbReference>
<dbReference type="Pfam" id="PF01019">
    <property type="entry name" value="G_glu_transpept"/>
    <property type="match status" value="2"/>
</dbReference>
<gene>
    <name evidence="5" type="ORF">SEMRO_485_G152450.1</name>
</gene>
<keyword evidence="4" id="KW-0472">Membrane</keyword>
<sequence>MSKTFRRFSIDAGYESPPLEEEFEDDTTIGDGERVLPSLSKKRFCTSRSMVVSIIVVVVALVSLLVGSSSRRGQEKKHPVYSGEPQVCDSHHQASALQDLKSFASLKDIEHGAVAADHPKCSEIGLSMLRDLDGNAVDAAVATALCLGVANPSSSGIGGGAFILIHASSSTQDENKLPKFHDARNQSNTVSVQGDDKITEVIDCRDVAGQAASTYMYETEGVPPDASLYGGLAVAVPGELRGLELAHARHGKLDWATVVQPAMELARDGIPVYNHLAQDIRTFQIKQKSHGGFPTLRKLLTHNDDWKHILKEGEILRNPELAKTLQAVMKEGADAVYTGQRAEQLAQEIQKEGGILTKEDFEKYYPTLRSPAMSDNVFGFRVVGVPPPSSGGAAIIGALRFLKGYAAPLASYADTLSVHRMVEALKHVFAIRMSLADPAYPIRNNDTNATTQDAVDALVQGPYMEELRRLTLDDDILNLSHYGGARFAQLHDTDGQKKATDAKEGDRRRYLKESQQPQQQQRRRLYDPFGYLEDHGTSHLSVVDKHGNAVAMTTSVNAQFGACVVSESTGIVLNNQMDDFGNPGRPNYFGLKPSEANFIQPGKKPLSSMSPTMVFQASPDSDRLGQLRLVLGGSGGPKIITAVLQVIINYLLLGKPLFDSVAKPRIHNQLIYHGAATTTLENSVVHPSEINLLVSNRTRTALAKRGHPLVDIDYAGTVQAVAVDTETGLMEAVCDIRKGGSPVGY</sequence>
<dbReference type="PANTHER" id="PTHR11686:SF9">
    <property type="entry name" value="RE13973P"/>
    <property type="match status" value="1"/>
</dbReference>
<evidence type="ECO:0000313" key="6">
    <source>
        <dbReference type="Proteomes" id="UP001153069"/>
    </source>
</evidence>
<comment type="caution">
    <text evidence="5">The sequence shown here is derived from an EMBL/GenBank/DDBJ whole genome shotgun (WGS) entry which is preliminary data.</text>
</comment>
<dbReference type="GO" id="GO:0005886">
    <property type="term" value="C:plasma membrane"/>
    <property type="evidence" value="ECO:0007669"/>
    <property type="project" value="TreeGrafter"/>
</dbReference>
<organism evidence="5 6">
    <name type="scientific">Seminavis robusta</name>
    <dbReference type="NCBI Taxonomy" id="568900"/>
    <lineage>
        <taxon>Eukaryota</taxon>
        <taxon>Sar</taxon>
        <taxon>Stramenopiles</taxon>
        <taxon>Ochrophyta</taxon>
        <taxon>Bacillariophyta</taxon>
        <taxon>Bacillariophyceae</taxon>
        <taxon>Bacillariophycidae</taxon>
        <taxon>Naviculales</taxon>
        <taxon>Naviculaceae</taxon>
        <taxon>Seminavis</taxon>
    </lineage>
</organism>
<evidence type="ECO:0000256" key="2">
    <source>
        <dbReference type="PIRSR" id="PIRSR600101-2"/>
    </source>
</evidence>
<dbReference type="SUPFAM" id="SSF56235">
    <property type="entry name" value="N-terminal nucleophile aminohydrolases (Ntn hydrolases)"/>
    <property type="match status" value="1"/>
</dbReference>
<reference evidence="5" key="1">
    <citation type="submission" date="2020-06" db="EMBL/GenBank/DDBJ databases">
        <authorList>
            <consortium name="Plant Systems Biology data submission"/>
        </authorList>
    </citation>
    <scope>NUCLEOTIDE SEQUENCE</scope>
    <source>
        <strain evidence="5">D6</strain>
    </source>
</reference>
<feature type="binding site" evidence="2">
    <location>
        <position position="579"/>
    </location>
    <ligand>
        <name>L-glutamate</name>
        <dbReference type="ChEBI" id="CHEBI:29985"/>
    </ligand>
</feature>
<dbReference type="EMBL" id="CAICTM010000484">
    <property type="protein sequence ID" value="CAB9511446.1"/>
    <property type="molecule type" value="Genomic_DNA"/>
</dbReference>